<dbReference type="Proteomes" id="UP000308092">
    <property type="component" value="Unassembled WGS sequence"/>
</dbReference>
<dbReference type="VEuPathDB" id="FungiDB:EYZ11_010401"/>
<accession>A0A4V3UN82</accession>
<comment type="caution">
    <text evidence="2">The sequence shown here is derived from an EMBL/GenBank/DDBJ whole genome shotgun (WGS) entry which is preliminary data.</text>
</comment>
<organism evidence="2 3">
    <name type="scientific">Aspergillus tanneri</name>
    <dbReference type="NCBI Taxonomy" id="1220188"/>
    <lineage>
        <taxon>Eukaryota</taxon>
        <taxon>Fungi</taxon>
        <taxon>Dikarya</taxon>
        <taxon>Ascomycota</taxon>
        <taxon>Pezizomycotina</taxon>
        <taxon>Eurotiomycetes</taxon>
        <taxon>Eurotiomycetidae</taxon>
        <taxon>Eurotiales</taxon>
        <taxon>Aspergillaceae</taxon>
        <taxon>Aspergillus</taxon>
        <taxon>Aspergillus subgen. Circumdati</taxon>
    </lineage>
</organism>
<feature type="region of interest" description="Disordered" evidence="1">
    <location>
        <begin position="13"/>
        <end position="64"/>
    </location>
</feature>
<reference evidence="2 3" key="1">
    <citation type="submission" date="2019-03" db="EMBL/GenBank/DDBJ databases">
        <title>The genome sequence of a newly discovered highly antifungal drug resistant Aspergillus species, Aspergillus tanneri NIH 1004.</title>
        <authorList>
            <person name="Mounaud S."/>
            <person name="Singh I."/>
            <person name="Joardar V."/>
            <person name="Pakala S."/>
            <person name="Pakala S."/>
            <person name="Venepally P."/>
            <person name="Hoover J."/>
            <person name="Nierman W."/>
            <person name="Chung J."/>
            <person name="Losada L."/>
        </authorList>
    </citation>
    <scope>NUCLEOTIDE SEQUENCE [LARGE SCALE GENOMIC DNA]</scope>
    <source>
        <strain evidence="2 3">NIH1004</strain>
    </source>
</reference>
<gene>
    <name evidence="2" type="ORF">EYZ11_010401</name>
</gene>
<evidence type="ECO:0000313" key="2">
    <source>
        <dbReference type="EMBL" id="THC90134.1"/>
    </source>
</evidence>
<evidence type="ECO:0000313" key="3">
    <source>
        <dbReference type="Proteomes" id="UP000308092"/>
    </source>
</evidence>
<keyword evidence="3" id="KW-1185">Reference proteome</keyword>
<dbReference type="EMBL" id="SOSA01000556">
    <property type="protein sequence ID" value="THC90134.1"/>
    <property type="molecule type" value="Genomic_DNA"/>
</dbReference>
<proteinExistence type="predicted"/>
<evidence type="ECO:0000256" key="1">
    <source>
        <dbReference type="SAM" id="MobiDB-lite"/>
    </source>
</evidence>
<name>A0A4V3UN82_9EURO</name>
<sequence>MGPKQFSWNVATIYDAKTDDTPRPLHGNELPQRRSPNWRPGSAGSAAAGIGQGTNSRTRGPNASIFGFTVGHMKYRITT</sequence>
<dbReference type="AlphaFoldDB" id="A0A4V3UN82"/>
<protein>
    <submittedName>
        <fullName evidence="2">Uncharacterized protein</fullName>
    </submittedName>
</protein>